<evidence type="ECO:0000259" key="2">
    <source>
        <dbReference type="Pfam" id="PF22893"/>
    </source>
</evidence>
<accession>A0A6A6QID2</accession>
<dbReference type="AlphaFoldDB" id="A0A6A6QID2"/>
<dbReference type="InterPro" id="IPR054464">
    <property type="entry name" value="ULD_fung"/>
</dbReference>
<dbReference type="InterPro" id="IPR031348">
    <property type="entry name" value="PigL_N"/>
</dbReference>
<name>A0A6A6QID2_9PEZI</name>
<dbReference type="Proteomes" id="UP000799750">
    <property type="component" value="Unassembled WGS sequence"/>
</dbReference>
<gene>
    <name evidence="3" type="ORF">BU16DRAFT_594919</name>
</gene>
<organism evidence="3 4">
    <name type="scientific">Lophium mytilinum</name>
    <dbReference type="NCBI Taxonomy" id="390894"/>
    <lineage>
        <taxon>Eukaryota</taxon>
        <taxon>Fungi</taxon>
        <taxon>Dikarya</taxon>
        <taxon>Ascomycota</taxon>
        <taxon>Pezizomycotina</taxon>
        <taxon>Dothideomycetes</taxon>
        <taxon>Pleosporomycetidae</taxon>
        <taxon>Mytilinidiales</taxon>
        <taxon>Mytilinidiaceae</taxon>
        <taxon>Lophium</taxon>
    </lineage>
</organism>
<reference evidence="3" key="1">
    <citation type="journal article" date="2020" name="Stud. Mycol.">
        <title>101 Dothideomycetes genomes: a test case for predicting lifestyles and emergence of pathogens.</title>
        <authorList>
            <person name="Haridas S."/>
            <person name="Albert R."/>
            <person name="Binder M."/>
            <person name="Bloem J."/>
            <person name="Labutti K."/>
            <person name="Salamov A."/>
            <person name="Andreopoulos B."/>
            <person name="Baker S."/>
            <person name="Barry K."/>
            <person name="Bills G."/>
            <person name="Bluhm B."/>
            <person name="Cannon C."/>
            <person name="Castanera R."/>
            <person name="Culley D."/>
            <person name="Daum C."/>
            <person name="Ezra D."/>
            <person name="Gonzalez J."/>
            <person name="Henrissat B."/>
            <person name="Kuo A."/>
            <person name="Liang C."/>
            <person name="Lipzen A."/>
            <person name="Lutzoni F."/>
            <person name="Magnuson J."/>
            <person name="Mondo S."/>
            <person name="Nolan M."/>
            <person name="Ohm R."/>
            <person name="Pangilinan J."/>
            <person name="Park H.-J."/>
            <person name="Ramirez L."/>
            <person name="Alfaro M."/>
            <person name="Sun H."/>
            <person name="Tritt A."/>
            <person name="Yoshinaga Y."/>
            <person name="Zwiers L.-H."/>
            <person name="Turgeon B."/>
            <person name="Goodwin S."/>
            <person name="Spatafora J."/>
            <person name="Crous P."/>
            <person name="Grigoriev I."/>
        </authorList>
    </citation>
    <scope>NUCLEOTIDE SEQUENCE</scope>
    <source>
        <strain evidence="3">CBS 269.34</strain>
    </source>
</reference>
<feature type="domain" description="Ubiquitin-like" evidence="2">
    <location>
        <begin position="226"/>
        <end position="309"/>
    </location>
</feature>
<keyword evidence="4" id="KW-1185">Reference proteome</keyword>
<sequence length="336" mass="38018">MSIGFGFSVGDFLAALKLTSTVIDALRSSSCSGTQYRELLHELYTLESALLRVKRVELHDSQNAERIALQQAAAQCQRTIDGFWDKAAKYQPHLRTGGSGKRTKDGWMKMKWAVCKKEDLETFKADLRGHTGAIEVLLLTVQMGSIALHARKQEENHKTLMGMVQYVSASWMARLTAVSDNVTTVVQQGRQLIEATAQVLRVNIQVFQAVMDIQRFITRIPPQVDRQQPVYFMDAFGRYSPFHLEFVRSAKALIAVLRANCETHNTNPLKIDLGEFVIVDSGTQKVIDLNRNWDECFFPSQRVAMSIVVLQHRTRNKVCPKCGMKGPDVTEKELEW</sequence>
<dbReference type="PANTHER" id="PTHR38886">
    <property type="entry name" value="SESA DOMAIN-CONTAINING PROTEIN"/>
    <property type="match status" value="1"/>
</dbReference>
<dbReference type="OrthoDB" id="3045089at2759"/>
<dbReference type="Pfam" id="PF22893">
    <property type="entry name" value="ULD_2"/>
    <property type="match status" value="1"/>
</dbReference>
<feature type="domain" description="Azaphilone pigments biosynthesis cluster protein L N-terminal" evidence="1">
    <location>
        <begin position="14"/>
        <end position="194"/>
    </location>
</feature>
<proteinExistence type="predicted"/>
<evidence type="ECO:0000313" key="3">
    <source>
        <dbReference type="EMBL" id="KAF2491804.1"/>
    </source>
</evidence>
<protein>
    <submittedName>
        <fullName evidence="3">Uncharacterized protein</fullName>
    </submittedName>
</protein>
<evidence type="ECO:0000313" key="4">
    <source>
        <dbReference type="Proteomes" id="UP000799750"/>
    </source>
</evidence>
<evidence type="ECO:0000259" key="1">
    <source>
        <dbReference type="Pfam" id="PF17111"/>
    </source>
</evidence>
<dbReference type="PANTHER" id="PTHR38886:SF1">
    <property type="entry name" value="NACHT-NTPASE AND P-LOOP NTPASES N-TERMINAL DOMAIN-CONTAINING PROTEIN"/>
    <property type="match status" value="1"/>
</dbReference>
<dbReference type="EMBL" id="MU004195">
    <property type="protein sequence ID" value="KAF2491804.1"/>
    <property type="molecule type" value="Genomic_DNA"/>
</dbReference>
<dbReference type="Pfam" id="PF17111">
    <property type="entry name" value="PigL_N"/>
    <property type="match status" value="1"/>
</dbReference>